<dbReference type="SUPFAM" id="SSF51735">
    <property type="entry name" value="NAD(P)-binding Rossmann-fold domains"/>
    <property type="match status" value="1"/>
</dbReference>
<evidence type="ECO:0000256" key="3">
    <source>
        <dbReference type="ARBA" id="ARBA00023027"/>
    </source>
</evidence>
<dbReference type="PANTHER" id="PTHR22981:SF7">
    <property type="entry name" value="3-HYDROXYISOBUTYRATE DEHYDROGENASE, MITOCHONDRIAL"/>
    <property type="match status" value="1"/>
</dbReference>
<dbReference type="GO" id="GO:0016616">
    <property type="term" value="F:oxidoreductase activity, acting on the CH-OH group of donors, NAD or NADP as acceptor"/>
    <property type="evidence" value="ECO:0007669"/>
    <property type="project" value="TreeGrafter"/>
</dbReference>
<dbReference type="Proteomes" id="UP000199516">
    <property type="component" value="Unassembled WGS sequence"/>
</dbReference>
<dbReference type="STRING" id="930128.SAMN05192532_102128"/>
<evidence type="ECO:0000259" key="6">
    <source>
        <dbReference type="Pfam" id="PF14833"/>
    </source>
</evidence>
<dbReference type="InterPro" id="IPR002204">
    <property type="entry name" value="3-OH-isobutyrate_DH-rel_CS"/>
</dbReference>
<dbReference type="EMBL" id="FONT01000002">
    <property type="protein sequence ID" value="SFE52017.1"/>
    <property type="molecule type" value="Genomic_DNA"/>
</dbReference>
<keyword evidence="3" id="KW-0520">NAD</keyword>
<evidence type="ECO:0000313" key="8">
    <source>
        <dbReference type="Proteomes" id="UP000199516"/>
    </source>
</evidence>
<proteinExistence type="inferred from homology"/>
<dbReference type="InterPro" id="IPR036291">
    <property type="entry name" value="NAD(P)-bd_dom_sf"/>
</dbReference>
<protein>
    <submittedName>
        <fullName evidence="7">3-hydroxyisobutyrate dehydrogenase</fullName>
    </submittedName>
</protein>
<dbReference type="InterPro" id="IPR029154">
    <property type="entry name" value="HIBADH-like_NADP-bd"/>
</dbReference>
<gene>
    <name evidence="7" type="ORF">SAMN05192532_102128</name>
</gene>
<evidence type="ECO:0000256" key="4">
    <source>
        <dbReference type="PIRSR" id="PIRSR000103-1"/>
    </source>
</evidence>
<evidence type="ECO:0000256" key="1">
    <source>
        <dbReference type="ARBA" id="ARBA00009080"/>
    </source>
</evidence>
<comment type="similarity">
    <text evidence="1">Belongs to the HIBADH-related family.</text>
</comment>
<dbReference type="InterPro" id="IPR015815">
    <property type="entry name" value="HIBADH-related"/>
</dbReference>
<organism evidence="7 8">
    <name type="scientific">Alteribacillus iranensis</name>
    <dbReference type="NCBI Taxonomy" id="930128"/>
    <lineage>
        <taxon>Bacteria</taxon>
        <taxon>Bacillati</taxon>
        <taxon>Bacillota</taxon>
        <taxon>Bacilli</taxon>
        <taxon>Bacillales</taxon>
        <taxon>Bacillaceae</taxon>
        <taxon>Alteribacillus</taxon>
    </lineage>
</organism>
<dbReference type="AlphaFoldDB" id="A0A1I2B7P0"/>
<dbReference type="SUPFAM" id="SSF48179">
    <property type="entry name" value="6-phosphogluconate dehydrogenase C-terminal domain-like"/>
    <property type="match status" value="1"/>
</dbReference>
<reference evidence="7 8" key="1">
    <citation type="submission" date="2016-10" db="EMBL/GenBank/DDBJ databases">
        <authorList>
            <person name="de Groot N.N."/>
        </authorList>
    </citation>
    <scope>NUCLEOTIDE SEQUENCE [LARGE SCALE GENOMIC DNA]</scope>
    <source>
        <strain evidence="7 8">DSM 23995</strain>
    </source>
</reference>
<dbReference type="InterPro" id="IPR013328">
    <property type="entry name" value="6PGD_dom2"/>
</dbReference>
<dbReference type="PANTHER" id="PTHR22981">
    <property type="entry name" value="3-HYDROXYISOBUTYRATE DEHYDROGENASE-RELATED"/>
    <property type="match status" value="1"/>
</dbReference>
<dbReference type="PROSITE" id="PS00895">
    <property type="entry name" value="3_HYDROXYISOBUT_DH"/>
    <property type="match status" value="1"/>
</dbReference>
<dbReference type="InterPro" id="IPR008927">
    <property type="entry name" value="6-PGluconate_DH-like_C_sf"/>
</dbReference>
<dbReference type="Gene3D" id="3.40.50.720">
    <property type="entry name" value="NAD(P)-binding Rossmann-like Domain"/>
    <property type="match status" value="1"/>
</dbReference>
<evidence type="ECO:0000313" key="7">
    <source>
        <dbReference type="EMBL" id="SFE52017.1"/>
    </source>
</evidence>
<feature type="domain" description="6-phosphogluconate dehydrogenase NADP-binding" evidence="5">
    <location>
        <begin position="5"/>
        <end position="164"/>
    </location>
</feature>
<dbReference type="Gene3D" id="1.10.1040.10">
    <property type="entry name" value="N-(1-d-carboxylethyl)-l-norvaline Dehydrogenase, domain 2"/>
    <property type="match status" value="1"/>
</dbReference>
<dbReference type="Pfam" id="PF03446">
    <property type="entry name" value="NAD_binding_2"/>
    <property type="match status" value="1"/>
</dbReference>
<evidence type="ECO:0000259" key="5">
    <source>
        <dbReference type="Pfam" id="PF03446"/>
    </source>
</evidence>
<dbReference type="InterPro" id="IPR006115">
    <property type="entry name" value="6PGDH_NADP-bd"/>
</dbReference>
<dbReference type="Pfam" id="PF14833">
    <property type="entry name" value="NAD_binding_11"/>
    <property type="match status" value="1"/>
</dbReference>
<dbReference type="GO" id="GO:0050661">
    <property type="term" value="F:NADP binding"/>
    <property type="evidence" value="ECO:0007669"/>
    <property type="project" value="InterPro"/>
</dbReference>
<dbReference type="GO" id="GO:0016054">
    <property type="term" value="P:organic acid catabolic process"/>
    <property type="evidence" value="ECO:0007669"/>
    <property type="project" value="UniProtKB-ARBA"/>
</dbReference>
<dbReference type="PIRSF" id="PIRSF000103">
    <property type="entry name" value="HIBADH"/>
    <property type="match status" value="1"/>
</dbReference>
<dbReference type="OrthoDB" id="9786703at2"/>
<accession>A0A1I2B7P0</accession>
<feature type="domain" description="3-hydroxyisobutyrate dehydrogenase-like NAD-binding" evidence="6">
    <location>
        <begin position="169"/>
        <end position="287"/>
    </location>
</feature>
<name>A0A1I2B7P0_9BACI</name>
<sequence>MSNKTIGFIGLGNMGAPMAENLLKNGYTVYGYDINEEALNTFADKGGNSCPTVKQAVENADVLFVSLPSPPIVRDVYLGEDGILAHAPKNLLIADTSTVSSELNRELGEACKEKNVRYLGAPVSGGVIGAVNATLTFMVGGPKQDYEEVRPVLDVLGGNLFYLGEGYDSGTVIKLINNLMIGFYTEAVGEALTLGENMGLDRQTMYDILNVSYGQSKIYDRNYKEYMANEDYEPGFSTNLLLKDLKLAQQMAEESGTQLPIGDKLVDWYSTVADNGYGHNDMSAVYLYLQKLGQKQKQ</sequence>
<evidence type="ECO:0000256" key="2">
    <source>
        <dbReference type="ARBA" id="ARBA00023002"/>
    </source>
</evidence>
<keyword evidence="2" id="KW-0560">Oxidoreductase</keyword>
<keyword evidence="8" id="KW-1185">Reference proteome</keyword>
<dbReference type="RefSeq" id="WP_091658256.1">
    <property type="nucleotide sequence ID" value="NZ_FONT01000002.1"/>
</dbReference>
<feature type="active site" evidence="4">
    <location>
        <position position="174"/>
    </location>
</feature>
<dbReference type="GO" id="GO:0051287">
    <property type="term" value="F:NAD binding"/>
    <property type="evidence" value="ECO:0007669"/>
    <property type="project" value="InterPro"/>
</dbReference>